<dbReference type="OrthoDB" id="6625814at2759"/>
<comment type="caution">
    <text evidence="1">The sequence shown here is derived from an EMBL/GenBank/DDBJ whole genome shotgun (WGS) entry which is preliminary data.</text>
</comment>
<evidence type="ECO:0000313" key="2">
    <source>
        <dbReference type="Proteomes" id="UP000475862"/>
    </source>
</evidence>
<organism evidence="1 2">
    <name type="scientific">Aphis glycines</name>
    <name type="common">Soybean aphid</name>
    <dbReference type="NCBI Taxonomy" id="307491"/>
    <lineage>
        <taxon>Eukaryota</taxon>
        <taxon>Metazoa</taxon>
        <taxon>Ecdysozoa</taxon>
        <taxon>Arthropoda</taxon>
        <taxon>Hexapoda</taxon>
        <taxon>Insecta</taxon>
        <taxon>Pterygota</taxon>
        <taxon>Neoptera</taxon>
        <taxon>Paraneoptera</taxon>
        <taxon>Hemiptera</taxon>
        <taxon>Sternorrhyncha</taxon>
        <taxon>Aphidomorpha</taxon>
        <taxon>Aphidoidea</taxon>
        <taxon>Aphididae</taxon>
        <taxon>Aphidini</taxon>
        <taxon>Aphis</taxon>
        <taxon>Aphis</taxon>
    </lineage>
</organism>
<reference evidence="1 2" key="1">
    <citation type="submission" date="2019-08" db="EMBL/GenBank/DDBJ databases">
        <title>The genome of the soybean aphid Biotype 1, its phylome, world population structure and adaptation to the North American continent.</title>
        <authorList>
            <person name="Giordano R."/>
            <person name="Donthu R.K."/>
            <person name="Hernandez A.G."/>
            <person name="Wright C.L."/>
            <person name="Zimin A.V."/>
        </authorList>
    </citation>
    <scope>NUCLEOTIDE SEQUENCE [LARGE SCALE GENOMIC DNA]</scope>
    <source>
        <tissue evidence="1">Whole aphids</tissue>
    </source>
</reference>
<gene>
    <name evidence="1" type="ORF">AGLY_016491</name>
</gene>
<accession>A0A6G0SYR9</accession>
<dbReference type="AlphaFoldDB" id="A0A6G0SYR9"/>
<sequence length="264" mass="30428">MMHLRCYCTFSNSCPNLQQQLQGHLVSPRRRQLDVNKRRTTIYKGARRPATADVPKLSTTEHFHDTQPLILRFTAIRYDTIQHILTYFNDRLDTSNWSMLKPLANLSDLVTDAELKNCHKIICPDYELNEFVASYREASSIETIQNQTISEILLKKILKNTAWKSLGVSVVIAAKPHSTDVERLISYYNIMKTSKRSSLSSDVLSNALYIKFNMSTVSQFNPLPAVIQCLKQKNIHSKIHPKATLQEYFEGVFDKSKSIRKQIY</sequence>
<keyword evidence="2" id="KW-1185">Reference proteome</keyword>
<evidence type="ECO:0000313" key="1">
    <source>
        <dbReference type="EMBL" id="KAE9523104.1"/>
    </source>
</evidence>
<proteinExistence type="predicted"/>
<dbReference type="Proteomes" id="UP000475862">
    <property type="component" value="Unassembled WGS sequence"/>
</dbReference>
<protein>
    <submittedName>
        <fullName evidence="1">Uncharacterized protein</fullName>
    </submittedName>
</protein>
<name>A0A6G0SYR9_APHGL</name>
<dbReference type="EMBL" id="VYZN01000208">
    <property type="protein sequence ID" value="KAE9523104.1"/>
    <property type="molecule type" value="Genomic_DNA"/>
</dbReference>